<evidence type="ECO:0000256" key="4">
    <source>
        <dbReference type="ARBA" id="ARBA00023136"/>
    </source>
</evidence>
<dbReference type="RefSeq" id="WP_154771393.1">
    <property type="nucleotide sequence ID" value="NZ_WLYK01000019.1"/>
</dbReference>
<feature type="transmembrane region" description="Helical" evidence="5">
    <location>
        <begin position="145"/>
        <end position="170"/>
    </location>
</feature>
<evidence type="ECO:0000256" key="5">
    <source>
        <dbReference type="SAM" id="Phobius"/>
    </source>
</evidence>
<evidence type="ECO:0000313" key="7">
    <source>
        <dbReference type="EMBL" id="MTD17395.1"/>
    </source>
</evidence>
<reference evidence="7 8" key="1">
    <citation type="submission" date="2019-11" db="EMBL/GenBank/DDBJ databases">
        <authorList>
            <person name="Jiang L.-Q."/>
        </authorList>
    </citation>
    <scope>NUCLEOTIDE SEQUENCE [LARGE SCALE GENOMIC DNA]</scope>
    <source>
        <strain evidence="7 8">YIM 132087</strain>
    </source>
</reference>
<keyword evidence="2 5" id="KW-0812">Transmembrane</keyword>
<sequence length="186" mass="18447">MGPTTGVLLGLSVLLAGAGIAKIRDPGPAVRTVAALRLPLAARSAAHPLPVRMLGAAEIVVAGAAVWIGGRLGSALIALVFLAFAAVIARVLSTAAVVDCGCFGAARSPLGRTHLVVDLAFAAAAATGIALPPTPLPEWAGAGPVLLLIGGGALFAALAVQLFTSFPALLQAQTQLTGDRRAQPEA</sequence>
<dbReference type="GO" id="GO:0016020">
    <property type="term" value="C:membrane"/>
    <property type="evidence" value="ECO:0007669"/>
    <property type="project" value="UniProtKB-SubCell"/>
</dbReference>
<evidence type="ECO:0000256" key="3">
    <source>
        <dbReference type="ARBA" id="ARBA00022989"/>
    </source>
</evidence>
<dbReference type="InterPro" id="IPR009908">
    <property type="entry name" value="Methylamine_util_MauE"/>
</dbReference>
<dbReference type="Proteomes" id="UP000460221">
    <property type="component" value="Unassembled WGS sequence"/>
</dbReference>
<protein>
    <recommendedName>
        <fullName evidence="6">Methylamine utilisation protein MauE domain-containing protein</fullName>
    </recommendedName>
</protein>
<evidence type="ECO:0000256" key="2">
    <source>
        <dbReference type="ARBA" id="ARBA00022692"/>
    </source>
</evidence>
<evidence type="ECO:0000259" key="6">
    <source>
        <dbReference type="Pfam" id="PF07291"/>
    </source>
</evidence>
<comment type="caution">
    <text evidence="7">The sequence shown here is derived from an EMBL/GenBank/DDBJ whole genome shotgun (WGS) entry which is preliminary data.</text>
</comment>
<organism evidence="7 8">
    <name type="scientific">Nakamurella alba</name>
    <dbReference type="NCBI Taxonomy" id="2665158"/>
    <lineage>
        <taxon>Bacteria</taxon>
        <taxon>Bacillati</taxon>
        <taxon>Actinomycetota</taxon>
        <taxon>Actinomycetes</taxon>
        <taxon>Nakamurellales</taxon>
        <taxon>Nakamurellaceae</taxon>
        <taxon>Nakamurella</taxon>
    </lineage>
</organism>
<name>A0A7K1FTB6_9ACTN</name>
<keyword evidence="4 5" id="KW-0472">Membrane</keyword>
<dbReference type="EMBL" id="WLYK01000019">
    <property type="protein sequence ID" value="MTD17395.1"/>
    <property type="molecule type" value="Genomic_DNA"/>
</dbReference>
<feature type="transmembrane region" description="Helical" evidence="5">
    <location>
        <begin position="76"/>
        <end position="103"/>
    </location>
</feature>
<keyword evidence="8" id="KW-1185">Reference proteome</keyword>
<gene>
    <name evidence="7" type="ORF">GIS00_26030</name>
</gene>
<evidence type="ECO:0000313" key="8">
    <source>
        <dbReference type="Proteomes" id="UP000460221"/>
    </source>
</evidence>
<evidence type="ECO:0000256" key="1">
    <source>
        <dbReference type="ARBA" id="ARBA00004141"/>
    </source>
</evidence>
<proteinExistence type="predicted"/>
<keyword evidence="3 5" id="KW-1133">Transmembrane helix</keyword>
<feature type="domain" description="Methylamine utilisation protein MauE" evidence="6">
    <location>
        <begin position="7"/>
        <end position="130"/>
    </location>
</feature>
<dbReference type="Pfam" id="PF07291">
    <property type="entry name" value="MauE"/>
    <property type="match status" value="1"/>
</dbReference>
<dbReference type="GO" id="GO:0030416">
    <property type="term" value="P:methylamine metabolic process"/>
    <property type="evidence" value="ECO:0007669"/>
    <property type="project" value="InterPro"/>
</dbReference>
<accession>A0A7K1FTB6</accession>
<feature type="transmembrane region" description="Helical" evidence="5">
    <location>
        <begin position="115"/>
        <end position="133"/>
    </location>
</feature>
<dbReference type="AlphaFoldDB" id="A0A7K1FTB6"/>
<comment type="subcellular location">
    <subcellularLocation>
        <location evidence="1">Membrane</location>
        <topology evidence="1">Multi-pass membrane protein</topology>
    </subcellularLocation>
</comment>